<protein>
    <submittedName>
        <fullName evidence="2">Uncharacterized protein</fullName>
    </submittedName>
</protein>
<name>A0A9Q0IIT1_9TELE</name>
<dbReference type="Proteomes" id="UP001148018">
    <property type="component" value="Unassembled WGS sequence"/>
</dbReference>
<sequence length="75" mass="7855">MITVEVIAAGCDITGNGDSSQLCSSLQTLGTDGVDRRYLQPRPSSVGSDPQGKTSSGALVLDHWSSGSTPLELWF</sequence>
<proteinExistence type="predicted"/>
<comment type="caution">
    <text evidence="2">The sequence shown here is derived from an EMBL/GenBank/DDBJ whole genome shotgun (WGS) entry which is preliminary data.</text>
</comment>
<evidence type="ECO:0000313" key="2">
    <source>
        <dbReference type="EMBL" id="KAJ3599623.1"/>
    </source>
</evidence>
<feature type="region of interest" description="Disordered" evidence="1">
    <location>
        <begin position="34"/>
        <end position="61"/>
    </location>
</feature>
<reference evidence="2" key="1">
    <citation type="submission" date="2022-07" db="EMBL/GenBank/DDBJ databases">
        <title>Chromosome-level genome of Muraenolepis orangiensis.</title>
        <authorList>
            <person name="Kim J."/>
        </authorList>
    </citation>
    <scope>NUCLEOTIDE SEQUENCE</scope>
    <source>
        <strain evidence="2">KU_S4_2022</strain>
        <tissue evidence="2">Muscle</tissue>
    </source>
</reference>
<evidence type="ECO:0000313" key="3">
    <source>
        <dbReference type="Proteomes" id="UP001148018"/>
    </source>
</evidence>
<keyword evidence="3" id="KW-1185">Reference proteome</keyword>
<feature type="compositionally biased region" description="Polar residues" evidence="1">
    <location>
        <begin position="42"/>
        <end position="57"/>
    </location>
</feature>
<dbReference type="EMBL" id="JANIIK010000048">
    <property type="protein sequence ID" value="KAJ3599623.1"/>
    <property type="molecule type" value="Genomic_DNA"/>
</dbReference>
<organism evidence="2 3">
    <name type="scientific">Muraenolepis orangiensis</name>
    <name type="common">Patagonian moray cod</name>
    <dbReference type="NCBI Taxonomy" id="630683"/>
    <lineage>
        <taxon>Eukaryota</taxon>
        <taxon>Metazoa</taxon>
        <taxon>Chordata</taxon>
        <taxon>Craniata</taxon>
        <taxon>Vertebrata</taxon>
        <taxon>Euteleostomi</taxon>
        <taxon>Actinopterygii</taxon>
        <taxon>Neopterygii</taxon>
        <taxon>Teleostei</taxon>
        <taxon>Neoteleostei</taxon>
        <taxon>Acanthomorphata</taxon>
        <taxon>Zeiogadaria</taxon>
        <taxon>Gadariae</taxon>
        <taxon>Gadiformes</taxon>
        <taxon>Muraenolepidoidei</taxon>
        <taxon>Muraenolepididae</taxon>
        <taxon>Muraenolepis</taxon>
    </lineage>
</organism>
<gene>
    <name evidence="2" type="ORF">NHX12_033579</name>
</gene>
<dbReference type="AlphaFoldDB" id="A0A9Q0IIT1"/>
<accession>A0A9Q0IIT1</accession>
<evidence type="ECO:0000256" key="1">
    <source>
        <dbReference type="SAM" id="MobiDB-lite"/>
    </source>
</evidence>